<reference evidence="8 9" key="2">
    <citation type="journal article" date="2012" name="BMC Genomics">
        <title>Comparative genomic analysis of Geobacter sulfurreducens KN400, a strain with enhanced capacity for extracellular electron transfer and electricity production.</title>
        <authorList>
            <person name="Butler J.E."/>
            <person name="Young N.D."/>
            <person name="Aklujkar M."/>
            <person name="Lovley D.R."/>
        </authorList>
    </citation>
    <scope>NUCLEOTIDE SEQUENCE [LARGE SCALE GENOMIC DNA]</scope>
    <source>
        <strain evidence="9">ATCC 51573 / DSM 12127 / PCA</strain>
    </source>
</reference>
<dbReference type="AlphaFoldDB" id="Q74AV3"/>
<dbReference type="PANTHER" id="PTHR10491">
    <property type="entry name" value="DTDP-4-DEHYDRORHAMNOSE REDUCTASE"/>
    <property type="match status" value="1"/>
</dbReference>
<dbReference type="EC" id="1.1.1.133" evidence="3 6"/>
<dbReference type="Gene3D" id="3.40.50.720">
    <property type="entry name" value="NAD(P)-binding Rossmann-like Domain"/>
    <property type="match status" value="1"/>
</dbReference>
<keyword evidence="9" id="KW-1185">Reference proteome</keyword>
<proteinExistence type="inferred from homology"/>
<organism evidence="8 9">
    <name type="scientific">Geobacter sulfurreducens (strain ATCC 51573 / DSM 12127 / PCA)</name>
    <dbReference type="NCBI Taxonomy" id="243231"/>
    <lineage>
        <taxon>Bacteria</taxon>
        <taxon>Pseudomonadati</taxon>
        <taxon>Thermodesulfobacteriota</taxon>
        <taxon>Desulfuromonadia</taxon>
        <taxon>Geobacterales</taxon>
        <taxon>Geobacteraceae</taxon>
        <taxon>Geobacter</taxon>
    </lineage>
</organism>
<comment type="catalytic activity">
    <reaction evidence="5">
        <text>dTDP-beta-L-rhamnose + NADP(+) = dTDP-4-dehydro-beta-L-rhamnose + NADPH + H(+)</text>
        <dbReference type="Rhea" id="RHEA:21796"/>
        <dbReference type="ChEBI" id="CHEBI:15378"/>
        <dbReference type="ChEBI" id="CHEBI:57510"/>
        <dbReference type="ChEBI" id="CHEBI:57783"/>
        <dbReference type="ChEBI" id="CHEBI:58349"/>
        <dbReference type="ChEBI" id="CHEBI:62830"/>
        <dbReference type="EC" id="1.1.1.133"/>
    </reaction>
</comment>
<dbReference type="eggNOG" id="COG1091">
    <property type="taxonomic scope" value="Bacteria"/>
</dbReference>
<gene>
    <name evidence="8" type="ordered locus">GSU2247</name>
</gene>
<dbReference type="GO" id="GO:0019305">
    <property type="term" value="P:dTDP-rhamnose biosynthetic process"/>
    <property type="evidence" value="ECO:0000318"/>
    <property type="project" value="GO_Central"/>
</dbReference>
<dbReference type="HOGENOM" id="CLU_045518_2_2_7"/>
<dbReference type="Proteomes" id="UP000000577">
    <property type="component" value="Chromosome"/>
</dbReference>
<dbReference type="SMR" id="Q74AV3"/>
<evidence type="ECO:0000256" key="1">
    <source>
        <dbReference type="ARBA" id="ARBA00004781"/>
    </source>
</evidence>
<comment type="similarity">
    <text evidence="2 6">Belongs to the dTDP-4-dehydrorhamnose reductase family.</text>
</comment>
<dbReference type="GO" id="GO:0005829">
    <property type="term" value="C:cytosol"/>
    <property type="evidence" value="ECO:0000318"/>
    <property type="project" value="GO_Central"/>
</dbReference>
<dbReference type="STRING" id="243231.GSU2247"/>
<dbReference type="Pfam" id="PF04321">
    <property type="entry name" value="RmlD_sub_bind"/>
    <property type="match status" value="1"/>
</dbReference>
<dbReference type="InterPro" id="IPR005913">
    <property type="entry name" value="dTDP_dehydrorham_reduct"/>
</dbReference>
<accession>Q74AV3</accession>
<evidence type="ECO:0000256" key="5">
    <source>
        <dbReference type="ARBA" id="ARBA00048200"/>
    </source>
</evidence>
<feature type="domain" description="RmlD-like substrate binding" evidence="7">
    <location>
        <begin position="6"/>
        <end position="246"/>
    </location>
</feature>
<dbReference type="RefSeq" id="WP_010942887.1">
    <property type="nucleotide sequence ID" value="NC_002939.5"/>
</dbReference>
<dbReference type="GO" id="GO:0000271">
    <property type="term" value="P:polysaccharide biosynthetic process"/>
    <property type="evidence" value="ECO:0000318"/>
    <property type="project" value="GO_Central"/>
</dbReference>
<evidence type="ECO:0000256" key="2">
    <source>
        <dbReference type="ARBA" id="ARBA00010944"/>
    </source>
</evidence>
<dbReference type="InterPro" id="IPR029903">
    <property type="entry name" value="RmlD-like-bd"/>
</dbReference>
<dbReference type="EMBL" id="AE017180">
    <property type="protein sequence ID" value="AAR35623.1"/>
    <property type="molecule type" value="Genomic_DNA"/>
</dbReference>
<comment type="function">
    <text evidence="6">Catalyzes the reduction of dTDP-6-deoxy-L-lyxo-4-hexulose to yield dTDP-L-rhamnose.</text>
</comment>
<protein>
    <recommendedName>
        <fullName evidence="4 6">dTDP-4-dehydrorhamnose reductase</fullName>
        <ecNumber evidence="3 6">1.1.1.133</ecNumber>
    </recommendedName>
</protein>
<dbReference type="CDD" id="cd05254">
    <property type="entry name" value="dTDP_HR_like_SDR_e"/>
    <property type="match status" value="1"/>
</dbReference>
<evidence type="ECO:0000256" key="3">
    <source>
        <dbReference type="ARBA" id="ARBA00012929"/>
    </source>
</evidence>
<reference evidence="8 9" key="1">
    <citation type="journal article" date="2003" name="Science">
        <title>Genome of Geobacter sulfurreducens: metal reduction in subsurface environments.</title>
        <authorList>
            <person name="Methe B.A."/>
            <person name="Nelson K.E."/>
            <person name="Eisen J.A."/>
            <person name="Paulsen I.T."/>
            <person name="Nelson W."/>
            <person name="Heidelberg J.F."/>
            <person name="Wu D."/>
            <person name="Wu M."/>
            <person name="Ward N."/>
            <person name="Beanan M.J."/>
            <person name="Dodson R.J."/>
            <person name="Madupu R."/>
            <person name="Brinkac L.M."/>
            <person name="Daugherty S.C."/>
            <person name="DeBoy R.T."/>
            <person name="Durkin A.S."/>
            <person name="Gwinn M."/>
            <person name="Kolonay J.F."/>
            <person name="Sullivan S.A."/>
            <person name="Haft D.H."/>
            <person name="Selengut J."/>
            <person name="Davidsen T.M."/>
            <person name="Zafar N."/>
            <person name="White O."/>
            <person name="Tran B."/>
            <person name="Romero C."/>
            <person name="Forberger H.A."/>
            <person name="Weidman J."/>
            <person name="Khouri H."/>
            <person name="Feldblyum T.V."/>
            <person name="Utterback T.R."/>
            <person name="Van Aken S.E."/>
            <person name="Lovley D.R."/>
            <person name="Fraser C.M."/>
        </authorList>
    </citation>
    <scope>NUCLEOTIDE SEQUENCE [LARGE SCALE GENOMIC DNA]</scope>
    <source>
        <strain evidence="9">ATCC 51573 / DSM 12127 / PCA</strain>
    </source>
</reference>
<dbReference type="SUPFAM" id="SSF51735">
    <property type="entry name" value="NAD(P)-binding Rossmann-fold domains"/>
    <property type="match status" value="1"/>
</dbReference>
<dbReference type="GO" id="GO:0008831">
    <property type="term" value="F:dTDP-4-dehydrorhamnose reductase activity"/>
    <property type="evidence" value="ECO:0000318"/>
    <property type="project" value="GO_Central"/>
</dbReference>
<comment type="pathway">
    <text evidence="1 6">Carbohydrate biosynthesis; dTDP-L-rhamnose biosynthesis.</text>
</comment>
<evidence type="ECO:0000256" key="4">
    <source>
        <dbReference type="ARBA" id="ARBA00017099"/>
    </source>
</evidence>
<keyword evidence="6" id="KW-0560">Oxidoreductase</keyword>
<sequence>MSHRINVLIVGASGMLGHTLFGRLFENDKLDTHATVRSVSELSRWFTDDHLLKIHGGIDADNFDSVLAVLAQIKPDVVINCVGVIKQLPAAEDPVVCIATNALFPHRLAVACKAAGARLVHISTDCVFSGEKGDYRETDRSDATDLYGRSKFLGEVTSDHCVTLRTSIIGHELKGGYGLVEWFLSRKGPVKGFTNAIYTGFPTIEIARIIEKYIICDMNLKGLYQVASEPISKYELLELIAAQYGKKIEIIPFGDFHCYRSLNSDKFRNATGYSAPAWPELIAEMHNDYVTSPWYRHKLREGSH</sequence>
<dbReference type="KEGG" id="gsu:GSU2247"/>
<dbReference type="EnsemblBacteria" id="AAR35623">
    <property type="protein sequence ID" value="AAR35623"/>
    <property type="gene ID" value="GSU2247"/>
</dbReference>
<evidence type="ECO:0000313" key="8">
    <source>
        <dbReference type="EMBL" id="AAR35623.1"/>
    </source>
</evidence>
<dbReference type="PATRIC" id="fig|243231.5.peg.2277"/>
<evidence type="ECO:0000313" key="9">
    <source>
        <dbReference type="Proteomes" id="UP000000577"/>
    </source>
</evidence>
<dbReference type="InParanoid" id="Q74AV3"/>
<evidence type="ECO:0000256" key="6">
    <source>
        <dbReference type="RuleBase" id="RU364082"/>
    </source>
</evidence>
<keyword evidence="6" id="KW-0521">NADP</keyword>
<evidence type="ECO:0000259" key="7">
    <source>
        <dbReference type="Pfam" id="PF04321"/>
    </source>
</evidence>
<dbReference type="InterPro" id="IPR036291">
    <property type="entry name" value="NAD(P)-bd_dom_sf"/>
</dbReference>
<dbReference type="UniPathway" id="UPA00124"/>
<name>Q74AV3_GEOSL</name>
<dbReference type="OrthoDB" id="9803892at2"/>
<dbReference type="PANTHER" id="PTHR10491:SF4">
    <property type="entry name" value="METHIONINE ADENOSYLTRANSFERASE 2 SUBUNIT BETA"/>
    <property type="match status" value="1"/>
</dbReference>